<keyword evidence="3" id="KW-1185">Reference proteome</keyword>
<reference evidence="4 5" key="1">
    <citation type="submission" date="2025-04" db="UniProtKB">
        <authorList>
            <consortium name="RefSeq"/>
        </authorList>
    </citation>
    <scope>IDENTIFICATION</scope>
    <source>
        <tissue evidence="4 5">Young leaves</tissue>
    </source>
</reference>
<evidence type="ECO:0000313" key="4">
    <source>
        <dbReference type="RefSeq" id="XP_022965956.1"/>
    </source>
</evidence>
<proteinExistence type="predicted"/>
<dbReference type="GeneID" id="111465680"/>
<dbReference type="Pfam" id="PF25884">
    <property type="entry name" value="At5g19230"/>
    <property type="match status" value="1"/>
</dbReference>
<evidence type="ECO:0000256" key="1">
    <source>
        <dbReference type="SAM" id="SignalP"/>
    </source>
</evidence>
<dbReference type="PANTHER" id="PTHR33976">
    <property type="entry name" value="OS07G0645000 PROTEIN"/>
    <property type="match status" value="1"/>
</dbReference>
<organism evidence="3 4">
    <name type="scientific">Cucurbita maxima</name>
    <name type="common">Pumpkin</name>
    <name type="synonym">Winter squash</name>
    <dbReference type="NCBI Taxonomy" id="3661"/>
    <lineage>
        <taxon>Eukaryota</taxon>
        <taxon>Viridiplantae</taxon>
        <taxon>Streptophyta</taxon>
        <taxon>Embryophyta</taxon>
        <taxon>Tracheophyta</taxon>
        <taxon>Spermatophyta</taxon>
        <taxon>Magnoliopsida</taxon>
        <taxon>eudicotyledons</taxon>
        <taxon>Gunneridae</taxon>
        <taxon>Pentapetalae</taxon>
        <taxon>rosids</taxon>
        <taxon>fabids</taxon>
        <taxon>Cucurbitales</taxon>
        <taxon>Cucurbitaceae</taxon>
        <taxon>Cucurbiteae</taxon>
        <taxon>Cucurbita</taxon>
    </lineage>
</organism>
<feature type="signal peptide" evidence="1">
    <location>
        <begin position="1"/>
        <end position="26"/>
    </location>
</feature>
<accession>A0A6J1HN23</accession>
<dbReference type="InterPro" id="IPR045285">
    <property type="entry name" value="At5g19230-like"/>
</dbReference>
<evidence type="ECO:0000259" key="2">
    <source>
        <dbReference type="Pfam" id="PF25884"/>
    </source>
</evidence>
<dbReference type="PANTHER" id="PTHR33976:SF11">
    <property type="entry name" value="GPI-ANCHORED PROTEIN"/>
    <property type="match status" value="1"/>
</dbReference>
<dbReference type="RefSeq" id="XP_022965956.1">
    <property type="nucleotide sequence ID" value="XM_023110188.1"/>
</dbReference>
<dbReference type="AlphaFoldDB" id="A0A6J1HN23"/>
<feature type="domain" description="Uncharacterized GPI-anchored protein At5g19230-like" evidence="2">
    <location>
        <begin position="31"/>
        <end position="158"/>
    </location>
</feature>
<evidence type="ECO:0000313" key="3">
    <source>
        <dbReference type="Proteomes" id="UP000504608"/>
    </source>
</evidence>
<dbReference type="KEGG" id="cmax:111465680"/>
<evidence type="ECO:0000313" key="5">
    <source>
        <dbReference type="RefSeq" id="XP_022965957.1"/>
    </source>
</evidence>
<gene>
    <name evidence="4 5" type="primary">LOC111465680</name>
</gene>
<dbReference type="Proteomes" id="UP000504608">
    <property type="component" value="Unplaced"/>
</dbReference>
<dbReference type="RefSeq" id="XP_022965957.1">
    <property type="nucleotide sequence ID" value="XM_023110189.1"/>
</dbReference>
<feature type="chain" id="PRO_5044638662" evidence="1">
    <location>
        <begin position="27"/>
        <end position="195"/>
    </location>
</feature>
<name>A0A6J1HN23_CUCMA</name>
<protein>
    <submittedName>
        <fullName evidence="4 5">Uncharacterized GPI-anchored protein At3g06035-like</fullName>
    </submittedName>
</protein>
<keyword evidence="1" id="KW-0732">Signal</keyword>
<sequence>MAFLKHCLSLCALLHCLLSLLHLVNGEVDLEELFKGFNIYKNSQSQLYLNKNSKAQCIAEQIAKKLYNQLPCSRTINGDALLPSNQSQLPLFTHYSSKCQVNLNHTLDAVILPIYVPNSEDGLVLAGCKHSQASKYLGNATYTRVGLAKNKDCLVIALGTDALGGSYSAGVSQIQNIGRVYCLGFIVFGVISLFW</sequence>
<dbReference type="InterPro" id="IPR059083">
    <property type="entry name" value="At5g19230_dom"/>
</dbReference>